<sequence>MATGGYADESAVLHAFDGSPGIQIVVRSTDLQVVAANRGARECLDRSDLVGLRLPELRAPGVQVVVTALSEVARTGVPFHENLVPVVTDWSGRSGGRWIDLRVSPWLDASGNVVGAVAAGVDVTEHVRAAGRERARAAEADELLARAREVTGRLQGALLPATVPLLPRLDVAASYLLARPEQDGGAGWFDTASLSDGRVALAAGHLPGGVEASAATSELRTVLAARLSEGAGVLEALEAAEAYAERVGLHRTTACIAFLDPRSGELEYATFGHPTPLVVGPDGTRSLPAASGRRPASRSEQRVLRAALRDGEAIVLYADGREGGPGQDAFAPLHVATGGVWTADSSVAADLCRDVSGVLTAEGRADDVTVLVAHRRTPPAPLDLVVPAEARQLAPVRGEIEAWARGVGLGDRDRAGLVLGVSEAAANAVEHAYGTAADAAVGTVEIHAAVHDDATVEVVVRDHGRWHEPPSDPGDRGRGFPMMLSAGLQVRVVTGSTGTAVTLRCPARRPVSLAQADAEADDGRPQVVPLAGR</sequence>
<dbReference type="InterPro" id="IPR001932">
    <property type="entry name" value="PPM-type_phosphatase-like_dom"/>
</dbReference>
<organism evidence="4 5">
    <name type="scientific">Cellulomonas fengjieae</name>
    <dbReference type="NCBI Taxonomy" id="2819978"/>
    <lineage>
        <taxon>Bacteria</taxon>
        <taxon>Bacillati</taxon>
        <taxon>Actinomycetota</taxon>
        <taxon>Actinomycetes</taxon>
        <taxon>Micrococcales</taxon>
        <taxon>Cellulomonadaceae</taxon>
        <taxon>Cellulomonas</taxon>
    </lineage>
</organism>
<evidence type="ECO:0000256" key="2">
    <source>
        <dbReference type="SAM" id="MobiDB-lite"/>
    </source>
</evidence>
<evidence type="ECO:0000259" key="3">
    <source>
        <dbReference type="SMART" id="SM00331"/>
    </source>
</evidence>
<dbReference type="Proteomes" id="UP000678317">
    <property type="component" value="Unassembled WGS sequence"/>
</dbReference>
<dbReference type="Pfam" id="PF08448">
    <property type="entry name" value="PAS_4"/>
    <property type="match status" value="1"/>
</dbReference>
<dbReference type="Pfam" id="PF13581">
    <property type="entry name" value="HATPase_c_2"/>
    <property type="match status" value="1"/>
</dbReference>
<dbReference type="InterPro" id="IPR013656">
    <property type="entry name" value="PAS_4"/>
</dbReference>
<dbReference type="PANTHER" id="PTHR43156">
    <property type="entry name" value="STAGE II SPORULATION PROTEIN E-RELATED"/>
    <property type="match status" value="1"/>
</dbReference>
<feature type="domain" description="PPM-type phosphatase" evidence="3">
    <location>
        <begin position="169"/>
        <end position="375"/>
    </location>
</feature>
<keyword evidence="1" id="KW-0378">Hydrolase</keyword>
<dbReference type="InterPro" id="IPR035965">
    <property type="entry name" value="PAS-like_dom_sf"/>
</dbReference>
<dbReference type="RefSeq" id="WP_208289934.1">
    <property type="nucleotide sequence ID" value="NZ_CP074404.1"/>
</dbReference>
<dbReference type="InterPro" id="IPR003594">
    <property type="entry name" value="HATPase_dom"/>
</dbReference>
<dbReference type="InterPro" id="IPR036890">
    <property type="entry name" value="HATPase_C_sf"/>
</dbReference>
<feature type="region of interest" description="Disordered" evidence="2">
    <location>
        <begin position="277"/>
        <end position="300"/>
    </location>
</feature>
<evidence type="ECO:0000313" key="4">
    <source>
        <dbReference type="EMBL" id="MBO3085643.1"/>
    </source>
</evidence>
<dbReference type="Gene3D" id="3.60.40.10">
    <property type="entry name" value="PPM-type phosphatase domain"/>
    <property type="match status" value="1"/>
</dbReference>
<protein>
    <submittedName>
        <fullName evidence="4">SpoIIE family protein phosphatase</fullName>
    </submittedName>
</protein>
<dbReference type="SMART" id="SM00331">
    <property type="entry name" value="PP2C_SIG"/>
    <property type="match status" value="1"/>
</dbReference>
<dbReference type="SUPFAM" id="SSF55785">
    <property type="entry name" value="PYP-like sensor domain (PAS domain)"/>
    <property type="match status" value="1"/>
</dbReference>
<dbReference type="CDD" id="cd16936">
    <property type="entry name" value="HATPase_RsbW-like"/>
    <property type="match status" value="1"/>
</dbReference>
<dbReference type="Gene3D" id="3.30.565.10">
    <property type="entry name" value="Histidine kinase-like ATPase, C-terminal domain"/>
    <property type="match status" value="1"/>
</dbReference>
<keyword evidence="5" id="KW-1185">Reference proteome</keyword>
<feature type="region of interest" description="Disordered" evidence="2">
    <location>
        <begin position="514"/>
        <end position="533"/>
    </location>
</feature>
<dbReference type="Gene3D" id="3.30.450.20">
    <property type="entry name" value="PAS domain"/>
    <property type="match status" value="1"/>
</dbReference>
<dbReference type="PANTHER" id="PTHR43156:SF2">
    <property type="entry name" value="STAGE II SPORULATION PROTEIN E"/>
    <property type="match status" value="1"/>
</dbReference>
<comment type="caution">
    <text evidence="4">The sequence shown here is derived from an EMBL/GenBank/DDBJ whole genome shotgun (WGS) entry which is preliminary data.</text>
</comment>
<dbReference type="SUPFAM" id="SSF55874">
    <property type="entry name" value="ATPase domain of HSP90 chaperone/DNA topoisomerase II/histidine kinase"/>
    <property type="match status" value="1"/>
</dbReference>
<dbReference type="Pfam" id="PF07228">
    <property type="entry name" value="SpoIIE"/>
    <property type="match status" value="1"/>
</dbReference>
<evidence type="ECO:0000256" key="1">
    <source>
        <dbReference type="ARBA" id="ARBA00022801"/>
    </source>
</evidence>
<evidence type="ECO:0000313" key="5">
    <source>
        <dbReference type="Proteomes" id="UP000678317"/>
    </source>
</evidence>
<reference evidence="4 5" key="1">
    <citation type="submission" date="2021-03" db="EMBL/GenBank/DDBJ databases">
        <title>novel species in genus Cellulomonas.</title>
        <authorList>
            <person name="Zhang G."/>
        </authorList>
    </citation>
    <scope>NUCLEOTIDE SEQUENCE [LARGE SCALE GENOMIC DNA]</scope>
    <source>
        <strain evidence="5">zg-ZUI188</strain>
    </source>
</reference>
<gene>
    <name evidence="4" type="ORF">J4035_13440</name>
</gene>
<dbReference type="InterPro" id="IPR052016">
    <property type="entry name" value="Bact_Sigma-Reg"/>
</dbReference>
<name>A0ABS3SIR8_9CELL</name>
<dbReference type="EMBL" id="JAGFBM010000007">
    <property type="protein sequence ID" value="MBO3085643.1"/>
    <property type="molecule type" value="Genomic_DNA"/>
</dbReference>
<accession>A0ABS3SIR8</accession>
<dbReference type="InterPro" id="IPR036457">
    <property type="entry name" value="PPM-type-like_dom_sf"/>
</dbReference>
<proteinExistence type="predicted"/>